<keyword evidence="1" id="KW-1133">Transmembrane helix</keyword>
<dbReference type="Pfam" id="PF18895">
    <property type="entry name" value="T4SS_pilin"/>
    <property type="match status" value="1"/>
</dbReference>
<feature type="transmembrane region" description="Helical" evidence="1">
    <location>
        <begin position="98"/>
        <end position="121"/>
    </location>
</feature>
<comment type="caution">
    <text evidence="2">The sequence shown here is derived from an EMBL/GenBank/DDBJ whole genome shotgun (WGS) entry which is preliminary data.</text>
</comment>
<sequence>MKKLLIIILIIFPILFFNISFVKADTFKLFSDSLNNTAINSGYENQTVGQDPFVDTIAKVVQMVLGLLGVVFFGLTIYGGYLWMLARGNEEDLKKAQEVLRGAVIGLIIVISAYAVSYYIISKIGAKALIPQ</sequence>
<evidence type="ECO:0000313" key="2">
    <source>
        <dbReference type="EMBL" id="OIO08426.1"/>
    </source>
</evidence>
<keyword evidence="1" id="KW-0812">Transmembrane</keyword>
<protein>
    <submittedName>
        <fullName evidence="2">Uncharacterized protein</fullName>
    </submittedName>
</protein>
<dbReference type="Proteomes" id="UP000183192">
    <property type="component" value="Unassembled WGS sequence"/>
</dbReference>
<name>A0A1J4T9I6_9BACT</name>
<gene>
    <name evidence="2" type="ORF">AUJ27_00765</name>
</gene>
<reference evidence="2 3" key="1">
    <citation type="journal article" date="2016" name="Environ. Microbiol.">
        <title>Genomic resolution of a cold subsurface aquifer community provides metabolic insights for novel microbes adapted to high CO concentrations.</title>
        <authorList>
            <person name="Probst A.J."/>
            <person name="Castelle C.J."/>
            <person name="Singh A."/>
            <person name="Brown C.T."/>
            <person name="Anantharaman K."/>
            <person name="Sharon I."/>
            <person name="Hug L.A."/>
            <person name="Burstein D."/>
            <person name="Emerson J.B."/>
            <person name="Thomas B.C."/>
            <person name="Banfield J.F."/>
        </authorList>
    </citation>
    <scope>NUCLEOTIDE SEQUENCE [LARGE SCALE GENOMIC DNA]</scope>
    <source>
        <strain evidence="2">CG1_02_37_44</strain>
    </source>
</reference>
<dbReference type="STRING" id="1805146.AUJ27_00765"/>
<organism evidence="2 3">
    <name type="scientific">Candidatus Falkowbacteria bacterium CG1_02_37_44</name>
    <dbReference type="NCBI Taxonomy" id="1805146"/>
    <lineage>
        <taxon>Bacteria</taxon>
        <taxon>Candidatus Falkowiibacteriota</taxon>
    </lineage>
</organism>
<proteinExistence type="predicted"/>
<dbReference type="InterPro" id="IPR043993">
    <property type="entry name" value="T4SS_pilin"/>
</dbReference>
<evidence type="ECO:0000256" key="1">
    <source>
        <dbReference type="SAM" id="Phobius"/>
    </source>
</evidence>
<dbReference type="AlphaFoldDB" id="A0A1J4T9I6"/>
<accession>A0A1J4T9I6</accession>
<evidence type="ECO:0000313" key="3">
    <source>
        <dbReference type="Proteomes" id="UP000183192"/>
    </source>
</evidence>
<dbReference type="EMBL" id="MNUU01000013">
    <property type="protein sequence ID" value="OIO08426.1"/>
    <property type="molecule type" value="Genomic_DNA"/>
</dbReference>
<feature type="transmembrane region" description="Helical" evidence="1">
    <location>
        <begin position="60"/>
        <end position="86"/>
    </location>
</feature>
<keyword evidence="1" id="KW-0472">Membrane</keyword>